<dbReference type="InterPro" id="IPR052943">
    <property type="entry name" value="TMTC_O-mannosyl-trnsfr"/>
</dbReference>
<dbReference type="PANTHER" id="PTHR44809:SF1">
    <property type="entry name" value="PROTEIN O-MANNOSYL-TRANSFERASE TMTC1"/>
    <property type="match status" value="1"/>
</dbReference>
<evidence type="ECO:0008006" key="4">
    <source>
        <dbReference type="Google" id="ProtNLM"/>
    </source>
</evidence>
<proteinExistence type="predicted"/>
<name>A0A956NAU9_UNCEI</name>
<dbReference type="SMART" id="SM00028">
    <property type="entry name" value="TPR"/>
    <property type="match status" value="3"/>
</dbReference>
<dbReference type="Proteomes" id="UP000739538">
    <property type="component" value="Unassembled WGS sequence"/>
</dbReference>
<reference evidence="2" key="2">
    <citation type="journal article" date="2021" name="Microbiome">
        <title>Successional dynamics and alternative stable states in a saline activated sludge microbial community over 9 years.</title>
        <authorList>
            <person name="Wang Y."/>
            <person name="Ye J."/>
            <person name="Ju F."/>
            <person name="Liu L."/>
            <person name="Boyd J.A."/>
            <person name="Deng Y."/>
            <person name="Parks D.H."/>
            <person name="Jiang X."/>
            <person name="Yin X."/>
            <person name="Woodcroft B.J."/>
            <person name="Tyson G.W."/>
            <person name="Hugenholtz P."/>
            <person name="Polz M.F."/>
            <person name="Zhang T."/>
        </authorList>
    </citation>
    <scope>NUCLEOTIDE SEQUENCE</scope>
    <source>
        <strain evidence="2">HKST-UBA02</strain>
    </source>
</reference>
<dbReference type="Pfam" id="PF13432">
    <property type="entry name" value="TPR_16"/>
    <property type="match status" value="1"/>
</dbReference>
<dbReference type="EMBL" id="JAGQHS010000001">
    <property type="protein sequence ID" value="MCA9754245.1"/>
    <property type="molecule type" value="Genomic_DNA"/>
</dbReference>
<organism evidence="2 3">
    <name type="scientific">Eiseniibacteriota bacterium</name>
    <dbReference type="NCBI Taxonomy" id="2212470"/>
    <lineage>
        <taxon>Bacteria</taxon>
        <taxon>Candidatus Eiseniibacteriota</taxon>
    </lineage>
</organism>
<dbReference type="SUPFAM" id="SSF48452">
    <property type="entry name" value="TPR-like"/>
    <property type="match status" value="1"/>
</dbReference>
<reference evidence="2" key="1">
    <citation type="submission" date="2020-04" db="EMBL/GenBank/DDBJ databases">
        <authorList>
            <person name="Zhang T."/>
        </authorList>
    </citation>
    <scope>NUCLEOTIDE SEQUENCE</scope>
    <source>
        <strain evidence="2">HKST-UBA02</strain>
    </source>
</reference>
<evidence type="ECO:0000313" key="2">
    <source>
        <dbReference type="EMBL" id="MCA9754245.1"/>
    </source>
</evidence>
<dbReference type="InterPro" id="IPR019734">
    <property type="entry name" value="TPR_rpt"/>
</dbReference>
<accession>A0A956NAU9</accession>
<protein>
    <recommendedName>
        <fullName evidence="4">Tetratricopeptide repeat protein</fullName>
    </recommendedName>
</protein>
<dbReference type="PROSITE" id="PS50005">
    <property type="entry name" value="TPR"/>
    <property type="match status" value="1"/>
</dbReference>
<dbReference type="AlphaFoldDB" id="A0A956NAU9"/>
<comment type="caution">
    <text evidence="2">The sequence shown here is derived from an EMBL/GenBank/DDBJ whole genome shotgun (WGS) entry which is preliminary data.</text>
</comment>
<evidence type="ECO:0000313" key="3">
    <source>
        <dbReference type="Proteomes" id="UP000739538"/>
    </source>
</evidence>
<sequence length="291" mass="32680">MPEVQDVEESALRIQEALLELRQDPTSQAPHFRLGETYYSIGNLPAARYHLETFLQGQPAGPDSVRAAYLHARTLLASGMRLHATRALKALVLSPKAPPEADHDLALLLREDGFGAEAVMEEMRALERGGAVPSHVREAAHQWKEIRRLDQAGTFFRMLTASDGEVTAEDWFQLAYVAHRMKYFGLADEAYTTCLAMDPGHAEAHYNAAMVAEHDERNDSAAFHLEQVLRLRPHYEPAYFQLGRLFLKQERNVEAASVFRRFLSVSQDSLAVAEARELIRNLSGESEARAQ</sequence>
<dbReference type="InterPro" id="IPR011990">
    <property type="entry name" value="TPR-like_helical_dom_sf"/>
</dbReference>
<keyword evidence="1" id="KW-0802">TPR repeat</keyword>
<dbReference type="PANTHER" id="PTHR44809">
    <property type="match status" value="1"/>
</dbReference>
<dbReference type="Gene3D" id="1.25.40.10">
    <property type="entry name" value="Tetratricopeptide repeat domain"/>
    <property type="match status" value="2"/>
</dbReference>
<gene>
    <name evidence="2" type="ORF">KDA27_00475</name>
</gene>
<evidence type="ECO:0000256" key="1">
    <source>
        <dbReference type="PROSITE-ProRule" id="PRU00339"/>
    </source>
</evidence>
<feature type="repeat" description="TPR" evidence="1">
    <location>
        <begin position="236"/>
        <end position="269"/>
    </location>
</feature>